<dbReference type="InterPro" id="IPR037257">
    <property type="entry name" value="T2SS_E_N_sf"/>
</dbReference>
<feature type="compositionally biased region" description="Polar residues" evidence="7">
    <location>
        <begin position="631"/>
        <end position="641"/>
    </location>
</feature>
<keyword evidence="6 8" id="KW-0472">Membrane</keyword>
<feature type="transmembrane region" description="Helical" evidence="8">
    <location>
        <begin position="546"/>
        <end position="570"/>
    </location>
</feature>
<feature type="domain" description="Type II secretion system protein GspE N-terminal" evidence="9">
    <location>
        <begin position="83"/>
        <end position="142"/>
    </location>
</feature>
<keyword evidence="5 8" id="KW-1133">Transmembrane helix</keyword>
<comment type="subcellular location">
    <subcellularLocation>
        <location evidence="1">Membrane</location>
        <topology evidence="1">Multi-pass membrane protein</topology>
    </subcellularLocation>
</comment>
<keyword evidence="3" id="KW-0808">Transferase</keyword>
<dbReference type="Gene3D" id="3.90.550.10">
    <property type="entry name" value="Spore Coat Polysaccharide Biosynthesis Protein SpsA, Chain A"/>
    <property type="match status" value="1"/>
</dbReference>
<comment type="caution">
    <text evidence="10">The sequence shown here is derived from an EMBL/GenBank/DDBJ whole genome shotgun (WGS) entry which is preliminary data.</text>
</comment>
<feature type="transmembrane region" description="Helical" evidence="8">
    <location>
        <begin position="505"/>
        <end position="526"/>
    </location>
</feature>
<evidence type="ECO:0000259" key="9">
    <source>
        <dbReference type="Pfam" id="PF05157"/>
    </source>
</evidence>
<keyword evidence="11" id="KW-1185">Reference proteome</keyword>
<evidence type="ECO:0000256" key="4">
    <source>
        <dbReference type="ARBA" id="ARBA00022692"/>
    </source>
</evidence>
<evidence type="ECO:0000256" key="8">
    <source>
        <dbReference type="SAM" id="Phobius"/>
    </source>
</evidence>
<name>A0ABX2IQ55_9RHOB</name>
<dbReference type="SUPFAM" id="SSF160246">
    <property type="entry name" value="EspE N-terminal domain-like"/>
    <property type="match status" value="1"/>
</dbReference>
<accession>A0ABX2IQ55</accession>
<protein>
    <submittedName>
        <fullName evidence="10">Glycosyltransferase</fullName>
    </submittedName>
</protein>
<dbReference type="Pfam" id="PF05157">
    <property type="entry name" value="MshEN"/>
    <property type="match status" value="1"/>
</dbReference>
<keyword evidence="4 8" id="KW-0812">Transmembrane</keyword>
<dbReference type="InterPro" id="IPR050321">
    <property type="entry name" value="Glycosyltr_2/OpgH_subfam"/>
</dbReference>
<keyword evidence="2" id="KW-0328">Glycosyltransferase</keyword>
<dbReference type="Proteomes" id="UP000777935">
    <property type="component" value="Unassembled WGS sequence"/>
</dbReference>
<dbReference type="EMBL" id="JABUFE010000003">
    <property type="protein sequence ID" value="NSX54690.1"/>
    <property type="molecule type" value="Genomic_DNA"/>
</dbReference>
<evidence type="ECO:0000256" key="1">
    <source>
        <dbReference type="ARBA" id="ARBA00004141"/>
    </source>
</evidence>
<proteinExistence type="predicted"/>
<feature type="transmembrane region" description="Helical" evidence="8">
    <location>
        <begin position="191"/>
        <end position="210"/>
    </location>
</feature>
<sequence>MSNHAVRLVDPRPVYDRSGKRVRRPKLLGQILIEIGAITNAELIQARAMQERQRSHIGEILLAHRKITEQQLFDALSIQYSAQIVDVQSVPPDPRLIDLLGTDECLKKNILPWKKLGNHTVIATSDPAKFSMYRDQLQDAFGPVLMALVLKTKLQDTVAKGRTTALVTLAETRVDDANSCRNWNTRSLMKTGLFVVLLAAVTMTISPPAIFVALCLWAILTLILSAGLKIATAVAVLGRKKPAMAPYTIVKYPVVSIMVPLFKENQIAGKLVQRLARLDYPKEALDICLVVEAEDDTTRQTIAKTVLPQWMRTIVVPQGSLKTKPRALNYALDFCRGDIVGVYDAEDAPARDQIKRVVRRFEVAPDHVVCLQGVLDFYNAKTNWLSRCFAVEYATWFRIVLPGLQRLGMAVPLGGTTLFFKRKALEELGRWDAHNVTEDADLGIRLARCGYTTELIDTVTEEEANCRPWAWVKQRSRWLKGYAMTYAVHMRSPVKLWRDLGFKRFLGFQILFLGALSQYALAPVLWSFWLIPMGLSHPMQNVLSGGMLLTLVVIFALTEVVNILLGIWAVRQTKHRGLMGWVPTLHLYFPLGATAAYKGLLEMVTKPFYWDKTAHGLHDCAATPPPARPLHQTSGASQTPQKGDALGLDTPPLHPLFR</sequence>
<organism evidence="10 11">
    <name type="scientific">Parasulfitobacter algicola</name>
    <dbReference type="NCBI Taxonomy" id="2614809"/>
    <lineage>
        <taxon>Bacteria</taxon>
        <taxon>Pseudomonadati</taxon>
        <taxon>Pseudomonadota</taxon>
        <taxon>Alphaproteobacteria</taxon>
        <taxon>Rhodobacterales</taxon>
        <taxon>Roseobacteraceae</taxon>
        <taxon>Parasulfitobacter</taxon>
    </lineage>
</organism>
<feature type="transmembrane region" description="Helical" evidence="8">
    <location>
        <begin position="216"/>
        <end position="237"/>
    </location>
</feature>
<evidence type="ECO:0000313" key="10">
    <source>
        <dbReference type="EMBL" id="NSX54690.1"/>
    </source>
</evidence>
<dbReference type="PANTHER" id="PTHR43867">
    <property type="entry name" value="CELLULOSE SYNTHASE CATALYTIC SUBUNIT A [UDP-FORMING]"/>
    <property type="match status" value="1"/>
</dbReference>
<reference evidence="10 11" key="1">
    <citation type="submission" date="2020-06" db="EMBL/GenBank/DDBJ databases">
        <title>Sulfitobacter algicola sp. nov., isolated from green algae.</title>
        <authorList>
            <person name="Wang C."/>
        </authorList>
    </citation>
    <scope>NUCLEOTIDE SEQUENCE [LARGE SCALE GENOMIC DNA]</scope>
    <source>
        <strain evidence="10 11">1151</strain>
    </source>
</reference>
<dbReference type="PANTHER" id="PTHR43867:SF2">
    <property type="entry name" value="CELLULOSE SYNTHASE CATALYTIC SUBUNIT A [UDP-FORMING]"/>
    <property type="match status" value="1"/>
</dbReference>
<feature type="region of interest" description="Disordered" evidence="7">
    <location>
        <begin position="621"/>
        <end position="658"/>
    </location>
</feature>
<evidence type="ECO:0000256" key="7">
    <source>
        <dbReference type="SAM" id="MobiDB-lite"/>
    </source>
</evidence>
<dbReference type="SUPFAM" id="SSF53448">
    <property type="entry name" value="Nucleotide-diphospho-sugar transferases"/>
    <property type="match status" value="1"/>
</dbReference>
<dbReference type="InterPro" id="IPR007831">
    <property type="entry name" value="T2SS_GspE_N"/>
</dbReference>
<evidence type="ECO:0000256" key="3">
    <source>
        <dbReference type="ARBA" id="ARBA00022679"/>
    </source>
</evidence>
<dbReference type="Pfam" id="PF13641">
    <property type="entry name" value="Glyco_tranf_2_3"/>
    <property type="match status" value="1"/>
</dbReference>
<evidence type="ECO:0000256" key="2">
    <source>
        <dbReference type="ARBA" id="ARBA00022676"/>
    </source>
</evidence>
<dbReference type="RefSeq" id="WP_174136949.1">
    <property type="nucleotide sequence ID" value="NZ_JABUFE010000003.1"/>
</dbReference>
<evidence type="ECO:0000256" key="6">
    <source>
        <dbReference type="ARBA" id="ARBA00023136"/>
    </source>
</evidence>
<evidence type="ECO:0000313" key="11">
    <source>
        <dbReference type="Proteomes" id="UP000777935"/>
    </source>
</evidence>
<gene>
    <name evidence="10" type="ORF">HRQ87_07720</name>
</gene>
<evidence type="ECO:0000256" key="5">
    <source>
        <dbReference type="ARBA" id="ARBA00022989"/>
    </source>
</evidence>
<dbReference type="InterPro" id="IPR029044">
    <property type="entry name" value="Nucleotide-diphossugar_trans"/>
</dbReference>